<protein>
    <recommendedName>
        <fullName evidence="18">Fibroblast growth factor receptor</fullName>
        <ecNumber evidence="18">2.7.10.1</ecNumber>
    </recommendedName>
</protein>
<comment type="catalytic activity">
    <reaction evidence="17 18">
        <text>L-tyrosyl-[protein] + ATP = O-phospho-L-tyrosyl-[protein] + ADP + H(+)</text>
        <dbReference type="Rhea" id="RHEA:10596"/>
        <dbReference type="Rhea" id="RHEA-COMP:10136"/>
        <dbReference type="Rhea" id="RHEA-COMP:20101"/>
        <dbReference type="ChEBI" id="CHEBI:15378"/>
        <dbReference type="ChEBI" id="CHEBI:30616"/>
        <dbReference type="ChEBI" id="CHEBI:46858"/>
        <dbReference type="ChEBI" id="CHEBI:61978"/>
        <dbReference type="ChEBI" id="CHEBI:456216"/>
        <dbReference type="EC" id="2.7.10.1"/>
    </reaction>
</comment>
<reference evidence="28 29" key="1">
    <citation type="submission" date="2019-01" db="EMBL/GenBank/DDBJ databases">
        <title>A draft genome assembly of the solar-powered sea slug Elysia chlorotica.</title>
        <authorList>
            <person name="Cai H."/>
            <person name="Li Q."/>
            <person name="Fang X."/>
            <person name="Li J."/>
            <person name="Curtis N.E."/>
            <person name="Altenburger A."/>
            <person name="Shibata T."/>
            <person name="Feng M."/>
            <person name="Maeda T."/>
            <person name="Schwartz J.A."/>
            <person name="Shigenobu S."/>
            <person name="Lundholm N."/>
            <person name="Nishiyama T."/>
            <person name="Yang H."/>
            <person name="Hasebe M."/>
            <person name="Li S."/>
            <person name="Pierce S.K."/>
            <person name="Wang J."/>
        </authorList>
    </citation>
    <scope>NUCLEOTIDE SEQUENCE [LARGE SCALE GENOMIC DNA]</scope>
    <source>
        <strain evidence="28">EC2010</strain>
        <tissue evidence="28">Whole organism of an adult</tissue>
    </source>
</reference>
<evidence type="ECO:0000256" key="5">
    <source>
        <dbReference type="ARBA" id="ARBA00022729"/>
    </source>
</evidence>
<dbReference type="EMBL" id="RQTK01001323">
    <property type="protein sequence ID" value="RUS70843.1"/>
    <property type="molecule type" value="Genomic_DNA"/>
</dbReference>
<dbReference type="SMART" id="SM00219">
    <property type="entry name" value="TyrKc"/>
    <property type="match status" value="1"/>
</dbReference>
<dbReference type="PROSITE" id="PS50835">
    <property type="entry name" value="IG_LIKE"/>
    <property type="match status" value="3"/>
</dbReference>
<evidence type="ECO:0000256" key="23">
    <source>
        <dbReference type="SAM" id="MobiDB-lite"/>
    </source>
</evidence>
<dbReference type="PIRSF" id="PIRSF000628">
    <property type="entry name" value="FGFR"/>
    <property type="match status" value="1"/>
</dbReference>
<dbReference type="InterPro" id="IPR011009">
    <property type="entry name" value="Kinase-like_dom_sf"/>
</dbReference>
<dbReference type="Gene3D" id="3.30.200.20">
    <property type="entry name" value="Phosphorylase Kinase, domain 1"/>
    <property type="match status" value="1"/>
</dbReference>
<feature type="binding site" evidence="20 22">
    <location>
        <position position="538"/>
    </location>
    <ligand>
        <name>ATP</name>
        <dbReference type="ChEBI" id="CHEBI:30616"/>
    </ligand>
</feature>
<feature type="binding site" evidence="20">
    <location>
        <begin position="508"/>
        <end position="514"/>
    </location>
    <ligand>
        <name>ATP</name>
        <dbReference type="ChEBI" id="CHEBI:30616"/>
    </ligand>
</feature>
<dbReference type="FunFam" id="2.60.40.10:FF:000020">
    <property type="entry name" value="Fibroblast growth factor receptor"/>
    <property type="match status" value="1"/>
</dbReference>
<dbReference type="SMART" id="SM00409">
    <property type="entry name" value="IG"/>
    <property type="match status" value="3"/>
</dbReference>
<dbReference type="FunFam" id="2.60.40.10:FF:000016">
    <property type="entry name" value="Fibroblast growth factor receptor"/>
    <property type="match status" value="1"/>
</dbReference>
<dbReference type="OrthoDB" id="5984265at2759"/>
<dbReference type="InterPro" id="IPR007110">
    <property type="entry name" value="Ig-like_dom"/>
</dbReference>
<evidence type="ECO:0000256" key="18">
    <source>
        <dbReference type="PIRNR" id="PIRNR000628"/>
    </source>
</evidence>
<keyword evidence="2" id="KW-0597">Phosphoprotein</keyword>
<keyword evidence="29" id="KW-1185">Reference proteome</keyword>
<evidence type="ECO:0000313" key="28">
    <source>
        <dbReference type="EMBL" id="RUS70843.1"/>
    </source>
</evidence>
<keyword evidence="4 24" id="KW-0812">Transmembrane</keyword>
<dbReference type="InterPro" id="IPR036179">
    <property type="entry name" value="Ig-like_dom_sf"/>
</dbReference>
<feature type="binding site" evidence="20">
    <location>
        <position position="696"/>
    </location>
    <ligand>
        <name>ATP</name>
        <dbReference type="ChEBI" id="CHEBI:30616"/>
    </ligand>
</feature>
<evidence type="ECO:0000259" key="27">
    <source>
        <dbReference type="PROSITE" id="PS50835"/>
    </source>
</evidence>
<keyword evidence="8 18" id="KW-0418">Kinase</keyword>
<feature type="domain" description="Ig-like" evidence="27">
    <location>
        <begin position="46"/>
        <end position="133"/>
    </location>
</feature>
<evidence type="ECO:0000256" key="13">
    <source>
        <dbReference type="ARBA" id="ARBA00023157"/>
    </source>
</evidence>
<evidence type="ECO:0000256" key="22">
    <source>
        <dbReference type="PROSITE-ProRule" id="PRU10141"/>
    </source>
</evidence>
<dbReference type="SUPFAM" id="SSF48726">
    <property type="entry name" value="Immunoglobulin"/>
    <property type="match status" value="3"/>
</dbReference>
<dbReference type="GO" id="GO:0005524">
    <property type="term" value="F:ATP binding"/>
    <property type="evidence" value="ECO:0007669"/>
    <property type="project" value="UniProtKB-UniRule"/>
</dbReference>
<dbReference type="InterPro" id="IPR001245">
    <property type="entry name" value="Ser-Thr/Tyr_kinase_cat_dom"/>
</dbReference>
<evidence type="ECO:0000313" key="29">
    <source>
        <dbReference type="Proteomes" id="UP000271974"/>
    </source>
</evidence>
<dbReference type="PANTHER" id="PTHR24416:SF550">
    <property type="entry name" value="FIBROBLAST GROWTH FACTOR RECEPTOR HOMOLOG 1-RELATED"/>
    <property type="match status" value="1"/>
</dbReference>
<dbReference type="PANTHER" id="PTHR24416">
    <property type="entry name" value="TYROSINE-PROTEIN KINASE RECEPTOR"/>
    <property type="match status" value="1"/>
</dbReference>
<feature type="region of interest" description="Disordered" evidence="23">
    <location>
        <begin position="832"/>
        <end position="864"/>
    </location>
</feature>
<dbReference type="Pfam" id="PF13927">
    <property type="entry name" value="Ig_3"/>
    <property type="match status" value="1"/>
</dbReference>
<evidence type="ECO:0000256" key="11">
    <source>
        <dbReference type="ARBA" id="ARBA00023136"/>
    </source>
</evidence>
<evidence type="ECO:0000256" key="3">
    <source>
        <dbReference type="ARBA" id="ARBA00022679"/>
    </source>
</evidence>
<evidence type="ECO:0000256" key="10">
    <source>
        <dbReference type="ARBA" id="ARBA00022989"/>
    </source>
</evidence>
<organism evidence="28 29">
    <name type="scientific">Elysia chlorotica</name>
    <name type="common">Eastern emerald elysia</name>
    <name type="synonym">Sea slug</name>
    <dbReference type="NCBI Taxonomy" id="188477"/>
    <lineage>
        <taxon>Eukaryota</taxon>
        <taxon>Metazoa</taxon>
        <taxon>Spiralia</taxon>
        <taxon>Lophotrochozoa</taxon>
        <taxon>Mollusca</taxon>
        <taxon>Gastropoda</taxon>
        <taxon>Heterobranchia</taxon>
        <taxon>Euthyneura</taxon>
        <taxon>Panpulmonata</taxon>
        <taxon>Sacoglossa</taxon>
        <taxon>Placobranchoidea</taxon>
        <taxon>Plakobranchidae</taxon>
        <taxon>Elysia</taxon>
    </lineage>
</organism>
<sequence length="864" mass="97799">MMGTYWSALLVVFILGLDFGHCAPTEETQRGARRRKNAQDEKPLAPPYAVEHNLNKEECVDTKVRLNCIVYGFPAPYITWWRDNVMVHSHMNSRIKKRKNALILFNLQPEDAGVYSCHADNDNGEIWLNYTVKVLNSSQDACRSVNQRRPDNNINNRRRLDWSPEMTFVDTRVGQFSSYIQLQCPAFGNPKPTTEWMKNGQLITFKHDPSARLQNVDDKLVIRNLVQVDEGNYTCRVFNEHGSLTHTYTLEIKQSIPHMPVVEQPQNVTVRVGETARFVCRLALSNTHPAYKWDRLLTIRDSNGTEITISEPLQDKTKSRTTSTVNISNPEVLVLHNVTTEDEGKYACHVSNVVGTSTKYAFLEVIDDEEHAAMYGPQEDASGSSSTTTLMILLGIIALLVAFLTAVLMCMYRRLKLKQRGMGRHSQKHMKRIIIMQENHLYYPTKDPDAVAPLVIPQVIIQDGYTSGAGGNRRHRLSSDFTEVSEYELPLDTKWEFPRERLKLGSRLGEGAFGLVVKAEAMGLLNSNSSSPTTVAVKMLKKDATDREMTDLIREMETMKLIGKNKNIINLLGCCTQRGPLYVIVEFAPYGNLRDFLKSHRPPNPSFAPCSPIEAVSADGYELPMIPGSMTCAGLMSCSEDGSGDLMMSLTQKDLISFAFQVARGMEYLASKQCIHRDLAARNVLVAEDYVLKLADFGLTRNLQQFDYYRKTTDGRLPVKWMAPEALFDRKYTSKSDVWSYGVLLWEIFTLGGNPYPSVPVEALFAKLKEGHRMEKPPYASSKMYHIMRQTWQEDPNRRPCFKQLVQELDYMLTLSLKDEAYLHLEPFDSPTDSQYSSMSHCSTSSSRNSSHSSNSSGDNSVIE</sequence>
<dbReference type="SMART" id="SM00406">
    <property type="entry name" value="IGv"/>
    <property type="match status" value="2"/>
</dbReference>
<keyword evidence="14 18" id="KW-0675">Receptor</keyword>
<dbReference type="GO" id="GO:0043235">
    <property type="term" value="C:receptor complex"/>
    <property type="evidence" value="ECO:0007669"/>
    <property type="project" value="TreeGrafter"/>
</dbReference>
<feature type="disulfide bond" evidence="21">
    <location>
        <begin position="184"/>
        <end position="235"/>
    </location>
</feature>
<dbReference type="Pfam" id="PF07714">
    <property type="entry name" value="PK_Tyr_Ser-Thr"/>
    <property type="match status" value="1"/>
</dbReference>
<feature type="domain" description="Ig-like" evidence="27">
    <location>
        <begin position="164"/>
        <end position="251"/>
    </location>
</feature>
<dbReference type="GO" id="GO:0008284">
    <property type="term" value="P:positive regulation of cell population proliferation"/>
    <property type="evidence" value="ECO:0007669"/>
    <property type="project" value="InterPro"/>
</dbReference>
<evidence type="ECO:0000256" key="17">
    <source>
        <dbReference type="ARBA" id="ARBA00051243"/>
    </source>
</evidence>
<keyword evidence="9 18" id="KW-0067">ATP-binding</keyword>
<evidence type="ECO:0000256" key="9">
    <source>
        <dbReference type="ARBA" id="ARBA00022840"/>
    </source>
</evidence>
<keyword evidence="13 21" id="KW-1015">Disulfide bond</keyword>
<keyword evidence="10 24" id="KW-1133">Transmembrane helix</keyword>
<feature type="binding site" evidence="20">
    <location>
        <position position="682"/>
    </location>
    <ligand>
        <name>ATP</name>
        <dbReference type="ChEBI" id="CHEBI:30616"/>
    </ligand>
</feature>
<evidence type="ECO:0000256" key="15">
    <source>
        <dbReference type="ARBA" id="ARBA00023180"/>
    </source>
</evidence>
<dbReference type="FunFam" id="3.30.200.20:FF:000814">
    <property type="entry name" value="Fibroblast growth factor receptor 2"/>
    <property type="match status" value="1"/>
</dbReference>
<keyword evidence="12 18" id="KW-0829">Tyrosine-protein kinase</keyword>
<evidence type="ECO:0000256" key="25">
    <source>
        <dbReference type="SAM" id="SignalP"/>
    </source>
</evidence>
<dbReference type="InterPro" id="IPR013106">
    <property type="entry name" value="Ig_V-set"/>
</dbReference>
<evidence type="ECO:0000256" key="7">
    <source>
        <dbReference type="ARBA" id="ARBA00022741"/>
    </source>
</evidence>
<accession>A0A3S1ASG8</accession>
<dbReference type="InterPro" id="IPR003598">
    <property type="entry name" value="Ig_sub2"/>
</dbReference>
<comment type="similarity">
    <text evidence="18">Belongs to the protein kinase superfamily. Tyr protein kinase family. Fibroblast growth factor receptor subfamily.</text>
</comment>
<keyword evidence="11 18" id="KW-0472">Membrane</keyword>
<evidence type="ECO:0000256" key="20">
    <source>
        <dbReference type="PIRSR" id="PIRSR000628-2"/>
    </source>
</evidence>
<evidence type="ECO:0000256" key="8">
    <source>
        <dbReference type="ARBA" id="ARBA00022777"/>
    </source>
</evidence>
<dbReference type="InterPro" id="IPR013098">
    <property type="entry name" value="Ig_I-set"/>
</dbReference>
<feature type="binding site" evidence="20">
    <location>
        <position position="592"/>
    </location>
    <ligand>
        <name>ATP</name>
        <dbReference type="ChEBI" id="CHEBI:30616"/>
    </ligand>
</feature>
<feature type="active site" description="Proton acceptor" evidence="19">
    <location>
        <position position="678"/>
    </location>
</feature>
<feature type="disulfide bond" evidence="21">
    <location>
        <begin position="68"/>
        <end position="117"/>
    </location>
</feature>
<dbReference type="FunFam" id="1.10.510.10:FF:000007">
    <property type="entry name" value="Fibroblast growth factor receptor"/>
    <property type="match status" value="1"/>
</dbReference>
<dbReference type="InterPro" id="IPR008266">
    <property type="entry name" value="Tyr_kinase_AS"/>
</dbReference>
<dbReference type="InterPro" id="IPR013783">
    <property type="entry name" value="Ig-like_fold"/>
</dbReference>
<dbReference type="InterPro" id="IPR003599">
    <property type="entry name" value="Ig_sub"/>
</dbReference>
<evidence type="ECO:0000256" key="19">
    <source>
        <dbReference type="PIRSR" id="PIRSR000628-1"/>
    </source>
</evidence>
<dbReference type="AlphaFoldDB" id="A0A3S1ASG8"/>
<dbReference type="InterPro" id="IPR017441">
    <property type="entry name" value="Protein_kinase_ATP_BS"/>
</dbReference>
<dbReference type="SMART" id="SM00408">
    <property type="entry name" value="IGc2"/>
    <property type="match status" value="3"/>
</dbReference>
<dbReference type="InterPro" id="IPR020635">
    <property type="entry name" value="Tyr_kinase_cat_dom"/>
</dbReference>
<keyword evidence="6" id="KW-0677">Repeat</keyword>
<feature type="transmembrane region" description="Helical" evidence="24">
    <location>
        <begin position="390"/>
        <end position="412"/>
    </location>
</feature>
<feature type="chain" id="PRO_5018729213" description="Fibroblast growth factor receptor" evidence="25">
    <location>
        <begin position="23"/>
        <end position="864"/>
    </location>
</feature>
<feature type="disulfide bond" evidence="21">
    <location>
        <begin position="280"/>
        <end position="348"/>
    </location>
</feature>
<keyword evidence="7 18" id="KW-0547">Nucleotide-binding</keyword>
<evidence type="ECO:0000256" key="12">
    <source>
        <dbReference type="ARBA" id="ARBA00023137"/>
    </source>
</evidence>
<feature type="binding site" evidence="20">
    <location>
        <begin position="586"/>
        <end position="588"/>
    </location>
    <ligand>
        <name>ATP</name>
        <dbReference type="ChEBI" id="CHEBI:30616"/>
    </ligand>
</feature>
<dbReference type="Proteomes" id="UP000271974">
    <property type="component" value="Unassembled WGS sequence"/>
</dbReference>
<dbReference type="Pfam" id="PF07679">
    <property type="entry name" value="I-set"/>
    <property type="match status" value="2"/>
</dbReference>
<comment type="caution">
    <text evidence="28">The sequence shown here is derived from an EMBL/GenBank/DDBJ whole genome shotgun (WGS) entry which is preliminary data.</text>
</comment>
<dbReference type="EC" id="2.7.10.1" evidence="18"/>
<evidence type="ECO:0000256" key="16">
    <source>
        <dbReference type="ARBA" id="ARBA00023319"/>
    </source>
</evidence>
<dbReference type="Gene3D" id="1.10.510.10">
    <property type="entry name" value="Transferase(Phosphotransferase) domain 1"/>
    <property type="match status" value="1"/>
</dbReference>
<keyword evidence="3 18" id="KW-0808">Transferase</keyword>
<feature type="signal peptide" evidence="25">
    <location>
        <begin position="1"/>
        <end position="22"/>
    </location>
</feature>
<dbReference type="GO" id="GO:0005886">
    <property type="term" value="C:plasma membrane"/>
    <property type="evidence" value="ECO:0007669"/>
    <property type="project" value="TreeGrafter"/>
</dbReference>
<proteinExistence type="inferred from homology"/>
<evidence type="ECO:0000256" key="24">
    <source>
        <dbReference type="SAM" id="Phobius"/>
    </source>
</evidence>
<dbReference type="InterPro" id="IPR016248">
    <property type="entry name" value="FGF_rcpt_fam"/>
</dbReference>
<evidence type="ECO:0000259" key="26">
    <source>
        <dbReference type="PROSITE" id="PS50011"/>
    </source>
</evidence>
<dbReference type="PROSITE" id="PS00109">
    <property type="entry name" value="PROTEIN_KINASE_TYR"/>
    <property type="match status" value="1"/>
</dbReference>
<feature type="domain" description="Ig-like" evidence="27">
    <location>
        <begin position="257"/>
        <end position="364"/>
    </location>
</feature>
<evidence type="ECO:0000256" key="4">
    <source>
        <dbReference type="ARBA" id="ARBA00022692"/>
    </source>
</evidence>
<keyword evidence="15" id="KW-0325">Glycoprotein</keyword>
<dbReference type="PROSITE" id="PS00107">
    <property type="entry name" value="PROTEIN_KINASE_ATP"/>
    <property type="match status" value="1"/>
</dbReference>
<evidence type="ECO:0000256" key="14">
    <source>
        <dbReference type="ARBA" id="ARBA00023170"/>
    </source>
</evidence>
<evidence type="ECO:0000256" key="1">
    <source>
        <dbReference type="ARBA" id="ARBA00004167"/>
    </source>
</evidence>
<dbReference type="PROSITE" id="PS50011">
    <property type="entry name" value="PROTEIN_KINASE_DOM"/>
    <property type="match status" value="1"/>
</dbReference>
<keyword evidence="16" id="KW-0393">Immunoglobulin domain</keyword>
<name>A0A3S1ASG8_ELYCH</name>
<gene>
    <name evidence="28" type="ORF">EGW08_021396</name>
</gene>
<feature type="compositionally biased region" description="Low complexity" evidence="23">
    <location>
        <begin position="834"/>
        <end position="864"/>
    </location>
</feature>
<feature type="domain" description="Protein kinase" evidence="26">
    <location>
        <begin position="502"/>
        <end position="812"/>
    </location>
</feature>
<dbReference type="SUPFAM" id="SSF56112">
    <property type="entry name" value="Protein kinase-like (PK-like)"/>
    <property type="match status" value="1"/>
</dbReference>
<dbReference type="GO" id="GO:0005007">
    <property type="term" value="F:fibroblast growth factor receptor activity"/>
    <property type="evidence" value="ECO:0007669"/>
    <property type="project" value="InterPro"/>
</dbReference>
<dbReference type="STRING" id="188477.A0A3S1ASG8"/>
<evidence type="ECO:0000256" key="21">
    <source>
        <dbReference type="PIRSR" id="PIRSR000628-3"/>
    </source>
</evidence>
<keyword evidence="5 25" id="KW-0732">Signal</keyword>
<evidence type="ECO:0000256" key="2">
    <source>
        <dbReference type="ARBA" id="ARBA00022553"/>
    </source>
</evidence>
<dbReference type="InterPro" id="IPR050122">
    <property type="entry name" value="RTK"/>
</dbReference>
<evidence type="ECO:0000256" key="6">
    <source>
        <dbReference type="ARBA" id="ARBA00022737"/>
    </source>
</evidence>
<comment type="subcellular location">
    <subcellularLocation>
        <location evidence="1">Membrane</location>
        <topology evidence="1">Single-pass membrane protein</topology>
    </subcellularLocation>
</comment>
<dbReference type="InterPro" id="IPR000719">
    <property type="entry name" value="Prot_kinase_dom"/>
</dbReference>
<dbReference type="Gene3D" id="2.60.40.10">
    <property type="entry name" value="Immunoglobulins"/>
    <property type="match status" value="3"/>
</dbReference>